<dbReference type="Proteomes" id="UP000246464">
    <property type="component" value="Chromosome 10"/>
</dbReference>
<accession>A0A2U9BXN4</accession>
<sequence length="73" mass="8171">MYKRRLFCSKFLTGFNLNSVGGDVQGGTVALKGHRSGRGKEHICNESMWNHRMFPLFPHSEGTAVCNLTTDLN</sequence>
<name>A0A2U9BXN4_SCOMX</name>
<organism evidence="1 2">
    <name type="scientific">Scophthalmus maximus</name>
    <name type="common">Turbot</name>
    <name type="synonym">Psetta maxima</name>
    <dbReference type="NCBI Taxonomy" id="52904"/>
    <lineage>
        <taxon>Eukaryota</taxon>
        <taxon>Metazoa</taxon>
        <taxon>Chordata</taxon>
        <taxon>Craniata</taxon>
        <taxon>Vertebrata</taxon>
        <taxon>Euteleostomi</taxon>
        <taxon>Actinopterygii</taxon>
        <taxon>Neopterygii</taxon>
        <taxon>Teleostei</taxon>
        <taxon>Neoteleostei</taxon>
        <taxon>Acanthomorphata</taxon>
        <taxon>Carangaria</taxon>
        <taxon>Pleuronectiformes</taxon>
        <taxon>Pleuronectoidei</taxon>
        <taxon>Scophthalmidae</taxon>
        <taxon>Scophthalmus</taxon>
    </lineage>
</organism>
<proteinExistence type="predicted"/>
<protein>
    <submittedName>
        <fullName evidence="1">Uncharacterized protein</fullName>
    </submittedName>
</protein>
<evidence type="ECO:0000313" key="1">
    <source>
        <dbReference type="EMBL" id="AWP09014.1"/>
    </source>
</evidence>
<reference evidence="1 2" key="1">
    <citation type="submission" date="2017-12" db="EMBL/GenBank/DDBJ databases">
        <title>Integrating genomic resources of turbot (Scophthalmus maximus) in depth evaluation of genetic and physical mapping variation across individuals.</title>
        <authorList>
            <person name="Martinez P."/>
        </authorList>
    </citation>
    <scope>NUCLEOTIDE SEQUENCE [LARGE SCALE GENOMIC DNA]</scope>
</reference>
<evidence type="ECO:0000313" key="2">
    <source>
        <dbReference type="Proteomes" id="UP000246464"/>
    </source>
</evidence>
<dbReference type="AlphaFoldDB" id="A0A2U9BXN4"/>
<gene>
    <name evidence="1" type="ORF">SMAX5B_015430</name>
</gene>
<keyword evidence="2" id="KW-1185">Reference proteome</keyword>
<dbReference type="EMBL" id="CP026252">
    <property type="protein sequence ID" value="AWP09014.1"/>
    <property type="molecule type" value="Genomic_DNA"/>
</dbReference>